<organism evidence="1 2">
    <name type="scientific">Paenibacillus curdlanolyticus YK9</name>
    <dbReference type="NCBI Taxonomy" id="717606"/>
    <lineage>
        <taxon>Bacteria</taxon>
        <taxon>Bacillati</taxon>
        <taxon>Bacillota</taxon>
        <taxon>Bacilli</taxon>
        <taxon>Bacillales</taxon>
        <taxon>Paenibacillaceae</taxon>
        <taxon>Paenibacillus</taxon>
    </lineage>
</organism>
<gene>
    <name evidence="1" type="ORF">PaecuDRAFT_0834</name>
</gene>
<dbReference type="STRING" id="717606.PaecuDRAFT_0834"/>
<protein>
    <recommendedName>
        <fullName evidence="3">Butirosin biosynthesis protein H N-terminal domain-containing protein</fullName>
    </recommendedName>
</protein>
<dbReference type="RefSeq" id="WP_006036849.1">
    <property type="nucleotide sequence ID" value="NZ_AEDD01000002.1"/>
</dbReference>
<reference evidence="1 2" key="1">
    <citation type="submission" date="2010-07" db="EMBL/GenBank/DDBJ databases">
        <title>The draft genome of Paenibacillus curdlanolyticus YK9.</title>
        <authorList>
            <consortium name="US DOE Joint Genome Institute (JGI-PGF)"/>
            <person name="Lucas S."/>
            <person name="Copeland A."/>
            <person name="Lapidus A."/>
            <person name="Cheng J.-F."/>
            <person name="Bruce D."/>
            <person name="Goodwin L."/>
            <person name="Pitluck S."/>
            <person name="Land M.L."/>
            <person name="Hauser L."/>
            <person name="Chang Y.-J."/>
            <person name="Jeffries C."/>
            <person name="Anderson I.J."/>
            <person name="Johnson E."/>
            <person name="Loganathan U."/>
            <person name="Mulhopadhyay B."/>
            <person name="Kyrpides N."/>
            <person name="Woyke T.J."/>
        </authorList>
    </citation>
    <scope>NUCLEOTIDE SEQUENCE [LARGE SCALE GENOMIC DNA]</scope>
    <source>
        <strain evidence="1 2">YK9</strain>
    </source>
</reference>
<sequence length="373" mass="42075">MIETQELTVDIPSYVYCLIPYIHAKLKSEGSASAISLLSNLDLAGLPAYTRGESFDSARIDFHIKDIHGFERSTNILKLDMHEHKHDTFEAGLASISQTLAEGKAVVLSGTTYCLPYSSEYYNPSFIETFGYGVNATMYIVGDHWFSVYGIDETGVRIYDPIPNKFTGTIPLEDFRHAWGGNALVPELADKKDVEKCTIYGQLDIHVGHIFSQAELNDLFLRTANTITTLYLKGESFNLGEERCWFGHAAVTTFMHDLEQFAGQAIPAERIEGCLYFMRVNRLQMGVLLTDMRELALIPQDIMDAYLPLQRKWETIYNSFVINVARKRADVVERTIAFLKEALDLEMHLFMRLQLHLNGTPLLDRAPAIGAAD</sequence>
<evidence type="ECO:0000313" key="1">
    <source>
        <dbReference type="EMBL" id="EFM12154.1"/>
    </source>
</evidence>
<evidence type="ECO:0008006" key="3">
    <source>
        <dbReference type="Google" id="ProtNLM"/>
    </source>
</evidence>
<dbReference type="EMBL" id="AEDD01000002">
    <property type="protein sequence ID" value="EFM12154.1"/>
    <property type="molecule type" value="Genomic_DNA"/>
</dbReference>
<dbReference type="eggNOG" id="ENOG50333UF">
    <property type="taxonomic scope" value="Bacteria"/>
</dbReference>
<name>E0I5B2_9BACL</name>
<proteinExistence type="predicted"/>
<accession>E0I5B2</accession>
<evidence type="ECO:0000313" key="2">
    <source>
        <dbReference type="Proteomes" id="UP000005387"/>
    </source>
</evidence>
<dbReference type="AlphaFoldDB" id="E0I5B2"/>
<dbReference type="Proteomes" id="UP000005387">
    <property type="component" value="Unassembled WGS sequence"/>
</dbReference>
<keyword evidence="2" id="KW-1185">Reference proteome</keyword>